<evidence type="ECO:0000256" key="6">
    <source>
        <dbReference type="ARBA" id="ARBA00017539"/>
    </source>
</evidence>
<dbReference type="PRINTS" id="PR00189">
    <property type="entry name" value="TRNSTHYRETIN"/>
</dbReference>
<keyword evidence="8 9" id="KW-0378">Hydrolase</keyword>
<keyword evidence="12" id="KW-1185">Reference proteome</keyword>
<dbReference type="Gene3D" id="2.60.40.180">
    <property type="entry name" value="Transthyretin/hydroxyisourate hydrolase domain"/>
    <property type="match status" value="1"/>
</dbReference>
<dbReference type="NCBIfam" id="TIGR02962">
    <property type="entry name" value="hdxy_isourate"/>
    <property type="match status" value="1"/>
</dbReference>
<evidence type="ECO:0000313" key="11">
    <source>
        <dbReference type="EMBL" id="MEL0628188.1"/>
    </source>
</evidence>
<dbReference type="SUPFAM" id="SSF49472">
    <property type="entry name" value="Transthyretin (synonym: prealbumin)"/>
    <property type="match status" value="1"/>
</dbReference>
<dbReference type="CDD" id="cd05822">
    <property type="entry name" value="TLP_HIUase"/>
    <property type="match status" value="1"/>
</dbReference>
<dbReference type="EMBL" id="JBAKAZ010000003">
    <property type="protein sequence ID" value="MEL0628188.1"/>
    <property type="molecule type" value="Genomic_DNA"/>
</dbReference>
<dbReference type="PANTHER" id="PTHR10395:SF7">
    <property type="entry name" value="5-HYDROXYISOURATE HYDROLASE"/>
    <property type="match status" value="1"/>
</dbReference>
<reference evidence="11 12" key="1">
    <citation type="submission" date="2024-02" db="EMBL/GenBank/DDBJ databases">
        <title>Bacteria isolated from the canopy kelp, Nereocystis luetkeana.</title>
        <authorList>
            <person name="Pfister C.A."/>
            <person name="Younker I.T."/>
            <person name="Light S.H."/>
        </authorList>
    </citation>
    <scope>NUCLEOTIDE SEQUENCE [LARGE SCALE GENOMIC DNA]</scope>
    <source>
        <strain evidence="11 12">TI.1.05</strain>
    </source>
</reference>
<dbReference type="RefSeq" id="WP_341596138.1">
    <property type="nucleotide sequence ID" value="NZ_JBAKAZ010000003.1"/>
</dbReference>
<evidence type="ECO:0000256" key="2">
    <source>
        <dbReference type="ARBA" id="ARBA00002704"/>
    </source>
</evidence>
<dbReference type="EC" id="3.5.2.17" evidence="5 9"/>
<accession>A0ABU9GLM2</accession>
<gene>
    <name evidence="11" type="primary">uraH</name>
    <name evidence="11" type="ORF">V6256_01090</name>
</gene>
<dbReference type="SMART" id="SM00095">
    <property type="entry name" value="TR_THY"/>
    <property type="match status" value="1"/>
</dbReference>
<organism evidence="11 12">
    <name type="scientific">Psychromonas aquatilis</name>
    <dbReference type="NCBI Taxonomy" id="2005072"/>
    <lineage>
        <taxon>Bacteria</taxon>
        <taxon>Pseudomonadati</taxon>
        <taxon>Pseudomonadota</taxon>
        <taxon>Gammaproteobacteria</taxon>
        <taxon>Alteromonadales</taxon>
        <taxon>Psychromonadaceae</taxon>
        <taxon>Psychromonas</taxon>
    </lineage>
</organism>
<dbReference type="InterPro" id="IPR014306">
    <property type="entry name" value="Hydroxyisourate_hydrolase"/>
</dbReference>
<protein>
    <recommendedName>
        <fullName evidence="6 9">5-hydroxyisourate hydrolase</fullName>
        <shortName evidence="9">HIU hydrolase</shortName>
        <shortName evidence="9">HIUHase</shortName>
        <ecNumber evidence="5 9">3.5.2.17</ecNumber>
    </recommendedName>
</protein>
<feature type="domain" description="Transthyretin/hydroxyisourate hydrolase" evidence="10">
    <location>
        <begin position="1"/>
        <end position="119"/>
    </location>
</feature>
<dbReference type="Pfam" id="PF00576">
    <property type="entry name" value="Transthyretin"/>
    <property type="match status" value="1"/>
</dbReference>
<comment type="catalytic activity">
    <reaction evidence="1 9">
        <text>5-hydroxyisourate + H2O = 5-hydroxy-2-oxo-4-ureido-2,5-dihydro-1H-imidazole-5-carboxylate + H(+)</text>
        <dbReference type="Rhea" id="RHEA:23736"/>
        <dbReference type="ChEBI" id="CHEBI:15377"/>
        <dbReference type="ChEBI" id="CHEBI:15378"/>
        <dbReference type="ChEBI" id="CHEBI:18072"/>
        <dbReference type="ChEBI" id="CHEBI:58639"/>
        <dbReference type="EC" id="3.5.2.17"/>
    </reaction>
</comment>
<evidence type="ECO:0000256" key="5">
    <source>
        <dbReference type="ARBA" id="ARBA00012609"/>
    </source>
</evidence>
<evidence type="ECO:0000256" key="1">
    <source>
        <dbReference type="ARBA" id="ARBA00001043"/>
    </source>
</evidence>
<comment type="similarity">
    <text evidence="3 9">Belongs to the transthyretin family. 5-hydroxyisourate hydrolase subfamily.</text>
</comment>
<dbReference type="InterPro" id="IPR036817">
    <property type="entry name" value="Transthyretin/HIU_hydrolase_sf"/>
</dbReference>
<evidence type="ECO:0000256" key="8">
    <source>
        <dbReference type="ARBA" id="ARBA00022801"/>
    </source>
</evidence>
<sequence length="120" mass="13695">MKNPPITTHILNTALGKPATGIDLALWILKEGEWTKLSSAVTNEDGRIDGWSESDWFEDKSAEQLFATYKLVFELDSYWEKQGIDAFYPSAEICFKVQDTKHYHIPLLLSPFAYSTYRGS</sequence>
<evidence type="ECO:0000256" key="3">
    <source>
        <dbReference type="ARBA" id="ARBA00009850"/>
    </source>
</evidence>
<dbReference type="InterPro" id="IPR000895">
    <property type="entry name" value="Transthyretin/HIU_hydrolase"/>
</dbReference>
<dbReference type="Proteomes" id="UP001369082">
    <property type="component" value="Unassembled WGS sequence"/>
</dbReference>
<keyword evidence="7 9" id="KW-0659">Purine metabolism</keyword>
<comment type="subunit">
    <text evidence="4 9">Homotetramer.</text>
</comment>
<evidence type="ECO:0000259" key="10">
    <source>
        <dbReference type="SMART" id="SM00095"/>
    </source>
</evidence>
<dbReference type="GO" id="GO:0033971">
    <property type="term" value="F:hydroxyisourate hydrolase activity"/>
    <property type="evidence" value="ECO:0007669"/>
    <property type="project" value="UniProtKB-EC"/>
</dbReference>
<dbReference type="InterPro" id="IPR023416">
    <property type="entry name" value="Transthyretin/HIU_hydrolase_d"/>
</dbReference>
<comment type="function">
    <text evidence="2">Catalyzes the hydrolysis of 5-hydroxyisourate (HIU) to 2-oxo-4-hydroxy-4-carboxy-5-ureidoimidazoline (OHCU).</text>
</comment>
<name>A0ABU9GLM2_9GAMM</name>
<proteinExistence type="inferred from homology"/>
<dbReference type="PANTHER" id="PTHR10395">
    <property type="entry name" value="URICASE AND TRANSTHYRETIN-RELATED"/>
    <property type="match status" value="1"/>
</dbReference>
<evidence type="ECO:0000313" key="12">
    <source>
        <dbReference type="Proteomes" id="UP001369082"/>
    </source>
</evidence>
<comment type="caution">
    <text evidence="11">The sequence shown here is derived from an EMBL/GenBank/DDBJ whole genome shotgun (WGS) entry which is preliminary data.</text>
</comment>
<evidence type="ECO:0000256" key="9">
    <source>
        <dbReference type="RuleBase" id="RU361270"/>
    </source>
</evidence>
<evidence type="ECO:0000256" key="7">
    <source>
        <dbReference type="ARBA" id="ARBA00022631"/>
    </source>
</evidence>
<evidence type="ECO:0000256" key="4">
    <source>
        <dbReference type="ARBA" id="ARBA00011881"/>
    </source>
</evidence>